<dbReference type="SMART" id="SM00398">
    <property type="entry name" value="HMG"/>
    <property type="match status" value="3"/>
</dbReference>
<evidence type="ECO:0000313" key="5">
    <source>
        <dbReference type="EMBL" id="OAE28678.1"/>
    </source>
</evidence>
<dbReference type="PROSITE" id="PS50118">
    <property type="entry name" value="HMG_BOX_2"/>
    <property type="match status" value="3"/>
</dbReference>
<proteinExistence type="predicted"/>
<feature type="DNA-binding region" description="HMG box" evidence="1">
    <location>
        <begin position="255"/>
        <end position="321"/>
    </location>
</feature>
<evidence type="ECO:0000256" key="3">
    <source>
        <dbReference type="SAM" id="MobiDB-lite"/>
    </source>
</evidence>
<protein>
    <recommendedName>
        <fullName evidence="4">HMG box domain-containing protein</fullName>
    </recommendedName>
</protein>
<keyword evidence="1" id="KW-0539">Nucleus</keyword>
<sequence length="459" mass="52909">MPPRGTRRGAGAKAAAAVAEGNDNEKENVGAAVEAKGPDVSLADELEEMTKKLNMISLEKEKALMLVKEREAQLEQKNAEELRLQGLLSAKEQEQKKLADKVRKLQKMKEFHPTIEVPVSSGAASKEAKKKREAKKDKVKRPMTPFMMWCKEQRHQVKEENPDASFAEMSRLLSEKWKSVSDVEKEPYVERYKIEKDVYLKIIGNEKREVEAMKLFQEEQNKKNAMELLEQYLQFKKDSADDGKKKKKEKDPLKPKKPTSGFFVYANERRPALLAEKMKVTEMGRKLGEEWKALDEQRRQPYEKIAAEDKARYAAELEAYKLKRADELKVAEDQSKEQVKVVKVQALQLLKQKEEIDQVKKNLKDEKLKKKKDKAPVDPNKPKKPPTSYLLFTMENRKLIQQEKPGASFSEINATMAIRWQELPEDQKQVWVEKAAAARDTYKVAIEEYNTKQETSPTS</sequence>
<feature type="coiled-coil region" evidence="2">
    <location>
        <begin position="60"/>
        <end position="108"/>
    </location>
</feature>
<dbReference type="Proteomes" id="UP000077202">
    <property type="component" value="Unassembled WGS sequence"/>
</dbReference>
<organism evidence="5 6">
    <name type="scientific">Marchantia polymorpha subsp. ruderalis</name>
    <dbReference type="NCBI Taxonomy" id="1480154"/>
    <lineage>
        <taxon>Eukaryota</taxon>
        <taxon>Viridiplantae</taxon>
        <taxon>Streptophyta</taxon>
        <taxon>Embryophyta</taxon>
        <taxon>Marchantiophyta</taxon>
        <taxon>Marchantiopsida</taxon>
        <taxon>Marchantiidae</taxon>
        <taxon>Marchantiales</taxon>
        <taxon>Marchantiaceae</taxon>
        <taxon>Marchantia</taxon>
    </lineage>
</organism>
<feature type="region of interest" description="Disordered" evidence="3">
    <location>
        <begin position="1"/>
        <end position="33"/>
    </location>
</feature>
<accession>A0A176W6I5</accession>
<feature type="domain" description="HMG box" evidence="4">
    <location>
        <begin position="139"/>
        <end position="207"/>
    </location>
</feature>
<feature type="DNA-binding region" description="HMG box" evidence="1">
    <location>
        <begin position="139"/>
        <end position="207"/>
    </location>
</feature>
<reference evidence="5" key="1">
    <citation type="submission" date="2016-03" db="EMBL/GenBank/DDBJ databases">
        <title>Mechanisms controlling the formation of the plant cell surface in tip-growing cells are functionally conserved among land plants.</title>
        <authorList>
            <person name="Honkanen S."/>
            <person name="Jones V.A."/>
            <person name="Morieri G."/>
            <person name="Champion C."/>
            <person name="Hetherington A.J."/>
            <person name="Kelly S."/>
            <person name="Saint-Marcoux D."/>
            <person name="Proust H."/>
            <person name="Prescott H."/>
            <person name="Dolan L."/>
        </authorList>
    </citation>
    <scope>NUCLEOTIDE SEQUENCE [LARGE SCALE GENOMIC DNA]</scope>
    <source>
        <tissue evidence="5">Whole gametophyte</tissue>
    </source>
</reference>
<evidence type="ECO:0000256" key="1">
    <source>
        <dbReference type="PROSITE-ProRule" id="PRU00267"/>
    </source>
</evidence>
<feature type="region of interest" description="Disordered" evidence="3">
    <location>
        <begin position="361"/>
        <end position="388"/>
    </location>
</feature>
<feature type="region of interest" description="Disordered" evidence="3">
    <location>
        <begin position="239"/>
        <end position="260"/>
    </location>
</feature>
<dbReference type="Pfam" id="PF00505">
    <property type="entry name" value="HMG_box"/>
    <property type="match status" value="3"/>
</dbReference>
<keyword evidence="6" id="KW-1185">Reference proteome</keyword>
<keyword evidence="1" id="KW-0238">DNA-binding</keyword>
<feature type="DNA-binding region" description="HMG box" evidence="1">
    <location>
        <begin position="382"/>
        <end position="450"/>
    </location>
</feature>
<dbReference type="InterPro" id="IPR044601">
    <property type="entry name" value="HMGB6/HMGB13"/>
</dbReference>
<keyword evidence="2" id="KW-0175">Coiled coil</keyword>
<feature type="compositionally biased region" description="Low complexity" evidence="3">
    <location>
        <begin position="9"/>
        <end position="19"/>
    </location>
</feature>
<feature type="region of interest" description="Disordered" evidence="3">
    <location>
        <begin position="116"/>
        <end position="139"/>
    </location>
</feature>
<name>A0A176W6I5_MARPO</name>
<dbReference type="InterPro" id="IPR009071">
    <property type="entry name" value="HMG_box_dom"/>
</dbReference>
<feature type="compositionally biased region" description="Basic residues" evidence="3">
    <location>
        <begin position="128"/>
        <end position="139"/>
    </location>
</feature>
<dbReference type="PANTHER" id="PTHR46912:SF1">
    <property type="entry name" value="HIGH MOBILITY GROUP B PROTEIN 13"/>
    <property type="match status" value="1"/>
</dbReference>
<gene>
    <name evidence="5" type="ORF">AXG93_312s1070</name>
</gene>
<evidence type="ECO:0000259" key="4">
    <source>
        <dbReference type="PROSITE" id="PS50118"/>
    </source>
</evidence>
<dbReference type="AlphaFoldDB" id="A0A176W6I5"/>
<feature type="domain" description="HMG box" evidence="4">
    <location>
        <begin position="255"/>
        <end position="321"/>
    </location>
</feature>
<evidence type="ECO:0000313" key="6">
    <source>
        <dbReference type="Proteomes" id="UP000077202"/>
    </source>
</evidence>
<dbReference type="CDD" id="cd22006">
    <property type="entry name" value="HMG-box_AtHMGB6-like_rpt1"/>
    <property type="match status" value="1"/>
</dbReference>
<dbReference type="GO" id="GO:0003677">
    <property type="term" value="F:DNA binding"/>
    <property type="evidence" value="ECO:0007669"/>
    <property type="project" value="UniProtKB-UniRule"/>
</dbReference>
<dbReference type="EMBL" id="LVLJ01001702">
    <property type="protein sequence ID" value="OAE28678.1"/>
    <property type="molecule type" value="Genomic_DNA"/>
</dbReference>
<comment type="caution">
    <text evidence="5">The sequence shown here is derived from an EMBL/GenBank/DDBJ whole genome shotgun (WGS) entry which is preliminary data.</text>
</comment>
<feature type="domain" description="HMG box" evidence="4">
    <location>
        <begin position="382"/>
        <end position="450"/>
    </location>
</feature>
<dbReference type="GO" id="GO:0005634">
    <property type="term" value="C:nucleus"/>
    <property type="evidence" value="ECO:0007669"/>
    <property type="project" value="UniProtKB-UniRule"/>
</dbReference>
<evidence type="ECO:0000256" key="2">
    <source>
        <dbReference type="SAM" id="Coils"/>
    </source>
</evidence>
<feature type="compositionally biased region" description="Basic and acidic residues" evidence="3">
    <location>
        <begin position="239"/>
        <end position="254"/>
    </location>
</feature>
<dbReference type="InterPro" id="IPR036910">
    <property type="entry name" value="HMG_box_dom_sf"/>
</dbReference>
<dbReference type="Gene3D" id="1.10.30.10">
    <property type="entry name" value="High mobility group box domain"/>
    <property type="match status" value="3"/>
</dbReference>
<dbReference type="SUPFAM" id="SSF47095">
    <property type="entry name" value="HMG-box"/>
    <property type="match status" value="3"/>
</dbReference>
<dbReference type="PANTHER" id="PTHR46912">
    <property type="entry name" value="HIGH MOBILITY GROUP B PROTEIN 13"/>
    <property type="match status" value="1"/>
</dbReference>